<evidence type="ECO:0000313" key="4">
    <source>
        <dbReference type="Proteomes" id="UP000266861"/>
    </source>
</evidence>
<name>A0A397HXR4_9GLOM</name>
<sequence length="126" mass="13659">MKSSFFIILAILFAATNVVLPNPIPQDLTPITPDESVKRQNGGGGGGWKKSTIPDESVKRQNGGGGGGWKKSTIPDESKALIFKHLSTMVGSSIELQVNINTLLTIKIIIMELNHQQFVFYGFSIS</sequence>
<feature type="chain" id="PRO_5017280806" evidence="2">
    <location>
        <begin position="22"/>
        <end position="126"/>
    </location>
</feature>
<evidence type="ECO:0000256" key="1">
    <source>
        <dbReference type="SAM" id="MobiDB-lite"/>
    </source>
</evidence>
<keyword evidence="4" id="KW-1185">Reference proteome</keyword>
<proteinExistence type="predicted"/>
<gene>
    <name evidence="3" type="ORF">Glove_299g11</name>
</gene>
<comment type="caution">
    <text evidence="3">The sequence shown here is derived from an EMBL/GenBank/DDBJ whole genome shotgun (WGS) entry which is preliminary data.</text>
</comment>
<dbReference type="AlphaFoldDB" id="A0A397HXR4"/>
<evidence type="ECO:0000256" key="2">
    <source>
        <dbReference type="SAM" id="SignalP"/>
    </source>
</evidence>
<feature type="region of interest" description="Disordered" evidence="1">
    <location>
        <begin position="28"/>
        <end position="74"/>
    </location>
</feature>
<protein>
    <submittedName>
        <fullName evidence="3">Uncharacterized protein</fullName>
    </submittedName>
</protein>
<keyword evidence="2" id="KW-0732">Signal</keyword>
<feature type="signal peptide" evidence="2">
    <location>
        <begin position="1"/>
        <end position="21"/>
    </location>
</feature>
<evidence type="ECO:0000313" key="3">
    <source>
        <dbReference type="EMBL" id="RHZ67812.1"/>
    </source>
</evidence>
<accession>A0A397HXR4</accession>
<dbReference type="Proteomes" id="UP000266861">
    <property type="component" value="Unassembled WGS sequence"/>
</dbReference>
<dbReference type="EMBL" id="PQFF01000273">
    <property type="protein sequence ID" value="RHZ67812.1"/>
    <property type="molecule type" value="Genomic_DNA"/>
</dbReference>
<reference evidence="3 4" key="1">
    <citation type="submission" date="2018-08" db="EMBL/GenBank/DDBJ databases">
        <title>Genome and evolution of the arbuscular mycorrhizal fungus Diversispora epigaea (formerly Glomus versiforme) and its bacterial endosymbionts.</title>
        <authorList>
            <person name="Sun X."/>
            <person name="Fei Z."/>
            <person name="Harrison M."/>
        </authorList>
    </citation>
    <scope>NUCLEOTIDE SEQUENCE [LARGE SCALE GENOMIC DNA]</scope>
    <source>
        <strain evidence="3 4">IT104</strain>
    </source>
</reference>
<organism evidence="3 4">
    <name type="scientific">Diversispora epigaea</name>
    <dbReference type="NCBI Taxonomy" id="1348612"/>
    <lineage>
        <taxon>Eukaryota</taxon>
        <taxon>Fungi</taxon>
        <taxon>Fungi incertae sedis</taxon>
        <taxon>Mucoromycota</taxon>
        <taxon>Glomeromycotina</taxon>
        <taxon>Glomeromycetes</taxon>
        <taxon>Diversisporales</taxon>
        <taxon>Diversisporaceae</taxon>
        <taxon>Diversispora</taxon>
    </lineage>
</organism>